<comment type="pathway">
    <text evidence="4">Carbohydrate biosynthesis; gluconeogenesis.</text>
</comment>
<dbReference type="eggNOG" id="COG3855">
    <property type="taxonomic scope" value="Bacteria"/>
</dbReference>
<dbReference type="STRING" id="862969.SCI_1070"/>
<evidence type="ECO:0000256" key="3">
    <source>
        <dbReference type="ARBA" id="ARBA00023277"/>
    </source>
</evidence>
<dbReference type="RefSeq" id="WP_039677174.1">
    <property type="nucleotide sequence ID" value="NZ_JWIY01000001.1"/>
</dbReference>
<comment type="caution">
    <text evidence="5">The sequence shown here is derived from an EMBL/GenBank/DDBJ whole genome shotgun (WGS) entry which is preliminary data.</text>
</comment>
<sequence length="640" mass="74413">MEQYKRILLKEFDSKQKVITELINLEAILNLPKGTELYLSDIHGEFEAFDYILRTCAGNLNEKINDCFGEKLSKEEKDKLTLLIAYPQEVLSDGLLYPLKDKSWYGEIIQNLLTLLAFVAAKYTRSKVRKALPPQYAYVIEELLYTDRNLPDSNIYFETIQNYLIDLGEASQFISTLAKVIRQLIIDHLHIVGDIFDRGAAADKVMNELMAYHSVDIQWGNHDIIWMGAFFGSKECLLVLLRIAARYGYLYDIERAYGLNLRPLVLFAEKTYSENAKFKPKLGKRSDDYSPEEILQLEKIHQALAIIQFKLENQLIKRRPEFNMSQHLTLDKIDYWEESVMIEEKKHFLANTCFQTINPQKPEELTDEEEEVVATLLDSFQHSIQLKNQISFLMNKGSMYKIYNNHLLFHGCIPLETSGDFQPLQINQIRYAGKELLDFFEYHIRESSKNPEIQNDFSTDLIWYCWNGKLSPLFGKDKMTTLERYFIEDKQTHVEKENPYFSYRNSANICKLILEEFGLFSEHSRIVNGHTPVKTLKGESPIRGEGMLFVIDGGLCEAYQKKTGIAGYSLLNNSYGFQIVTHQPFQNVQKMIEEALDLSSLKRVIEHVRERTLIKSTTIGQSLIEQQQELSVLLHEFYDY</sequence>
<comment type="catalytic activity">
    <reaction evidence="4">
        <text>beta-D-fructose 1,6-bisphosphate + H2O = beta-D-fructose 6-phosphate + phosphate</text>
        <dbReference type="Rhea" id="RHEA:11064"/>
        <dbReference type="ChEBI" id="CHEBI:15377"/>
        <dbReference type="ChEBI" id="CHEBI:32966"/>
        <dbReference type="ChEBI" id="CHEBI:43474"/>
        <dbReference type="ChEBI" id="CHEBI:57634"/>
        <dbReference type="EC" id="3.1.3.11"/>
    </reaction>
</comment>
<evidence type="ECO:0000313" key="6">
    <source>
        <dbReference type="Proteomes" id="UP000031339"/>
    </source>
</evidence>
<reference evidence="5 6" key="1">
    <citation type="submission" date="2014-12" db="EMBL/GenBank/DDBJ databases">
        <title>Partial genome sequence of Streptococcus constellatus KCOM 1650 (= ChDC B144).</title>
        <authorList>
            <person name="Kook J.-K."/>
            <person name="Park S.-N."/>
            <person name="Lim Y.K."/>
            <person name="Jo E."/>
        </authorList>
    </citation>
    <scope>NUCLEOTIDE SEQUENCE [LARGE SCALE GENOMIC DNA]</scope>
    <source>
        <strain evidence="5 6">KCOM 1650</strain>
    </source>
</reference>
<dbReference type="OrthoDB" id="9779903at2"/>
<dbReference type="SUPFAM" id="SSF56300">
    <property type="entry name" value="Metallo-dependent phosphatases"/>
    <property type="match status" value="2"/>
</dbReference>
<proteinExistence type="inferred from homology"/>
<accession>A0A0C1KIL1</accession>
<evidence type="ECO:0000256" key="4">
    <source>
        <dbReference type="HAMAP-Rule" id="MF_01854"/>
    </source>
</evidence>
<comment type="cofactor">
    <cofactor evidence="4">
        <name>Mn(2+)</name>
        <dbReference type="ChEBI" id="CHEBI:29035"/>
    </cofactor>
</comment>
<dbReference type="EC" id="3.1.3.11" evidence="4"/>
<dbReference type="PIRSF" id="PIRSF000906">
    <property type="entry name" value="FBPtase_Bacill"/>
    <property type="match status" value="1"/>
</dbReference>
<dbReference type="AlphaFoldDB" id="A0A0C1KIL1"/>
<dbReference type="Proteomes" id="UP000031339">
    <property type="component" value="Unassembled WGS sequence"/>
</dbReference>
<dbReference type="InterPro" id="IPR029052">
    <property type="entry name" value="Metallo-depent_PP-like"/>
</dbReference>
<organism evidence="5 6">
    <name type="scientific">Streptococcus constellatus</name>
    <dbReference type="NCBI Taxonomy" id="76860"/>
    <lineage>
        <taxon>Bacteria</taxon>
        <taxon>Bacillati</taxon>
        <taxon>Bacillota</taxon>
        <taxon>Bacilli</taxon>
        <taxon>Lactobacillales</taxon>
        <taxon>Streptococcaceae</taxon>
        <taxon>Streptococcus</taxon>
        <taxon>Streptococcus anginosus group</taxon>
    </lineage>
</organism>
<keyword evidence="2 4" id="KW-0464">Manganese</keyword>
<dbReference type="InterPro" id="IPR009164">
    <property type="entry name" value="FBPtase_class3"/>
</dbReference>
<keyword evidence="3 4" id="KW-0119">Carbohydrate metabolism</keyword>
<dbReference type="Gene3D" id="3.60.21.10">
    <property type="match status" value="1"/>
</dbReference>
<keyword evidence="1 4" id="KW-0378">Hydrolase</keyword>
<protein>
    <recommendedName>
        <fullName evidence="4">Fructose-1,6-bisphosphatase class 3</fullName>
        <shortName evidence="4">FBPase class 3</shortName>
        <ecNumber evidence="4">3.1.3.11</ecNumber>
    </recommendedName>
    <alternativeName>
        <fullName evidence="4">D-fructose-1,6-bisphosphate 1-phosphohydrolase class 3</fullName>
    </alternativeName>
</protein>
<comment type="similarity">
    <text evidence="4">Belongs to the FBPase class 3 family.</text>
</comment>
<dbReference type="HAMAP" id="MF_01854">
    <property type="entry name" value="FBPase_class3"/>
    <property type="match status" value="1"/>
</dbReference>
<name>A0A0C1KIL1_STRCV</name>
<dbReference type="Pfam" id="PF06874">
    <property type="entry name" value="FBPase_2"/>
    <property type="match status" value="1"/>
</dbReference>
<gene>
    <name evidence="4" type="primary">fbp</name>
    <name evidence="5" type="ORF">RN79_03965</name>
</gene>
<dbReference type="EMBL" id="JWIY01000001">
    <property type="protein sequence ID" value="KIC78732.1"/>
    <property type="molecule type" value="Genomic_DNA"/>
</dbReference>
<evidence type="ECO:0000256" key="2">
    <source>
        <dbReference type="ARBA" id="ARBA00023211"/>
    </source>
</evidence>
<evidence type="ECO:0000256" key="1">
    <source>
        <dbReference type="ARBA" id="ARBA00022801"/>
    </source>
</evidence>
<dbReference type="GO" id="GO:0006094">
    <property type="term" value="P:gluconeogenesis"/>
    <property type="evidence" value="ECO:0007669"/>
    <property type="project" value="UniProtKB-UniRule"/>
</dbReference>
<dbReference type="GO" id="GO:0042132">
    <property type="term" value="F:fructose 1,6-bisphosphate 1-phosphatase activity"/>
    <property type="evidence" value="ECO:0007669"/>
    <property type="project" value="UniProtKB-UniRule"/>
</dbReference>
<dbReference type="UniPathway" id="UPA00138"/>
<evidence type="ECO:0000313" key="5">
    <source>
        <dbReference type="EMBL" id="KIC78732.1"/>
    </source>
</evidence>